<reference evidence="2" key="1">
    <citation type="submission" date="2021-05" db="EMBL/GenBank/DDBJ databases">
        <authorList>
            <person name="Pietrasiak N."/>
            <person name="Ward R."/>
            <person name="Stajich J.E."/>
            <person name="Kurbessoian T."/>
        </authorList>
    </citation>
    <scope>NUCLEOTIDE SEQUENCE</scope>
    <source>
        <strain evidence="2">GSE-NOS-MK-12-04C</strain>
    </source>
</reference>
<name>A0A951QTN5_9CYAN</name>
<organism evidence="2 3">
    <name type="scientific">Cyanomargarita calcarea GSE-NOS-MK-12-04C</name>
    <dbReference type="NCBI Taxonomy" id="2839659"/>
    <lineage>
        <taxon>Bacteria</taxon>
        <taxon>Bacillati</taxon>
        <taxon>Cyanobacteriota</taxon>
        <taxon>Cyanophyceae</taxon>
        <taxon>Nostocales</taxon>
        <taxon>Cyanomargaritaceae</taxon>
        <taxon>Cyanomargarita</taxon>
    </lineage>
</organism>
<gene>
    <name evidence="2" type="ORF">KME60_26290</name>
</gene>
<evidence type="ECO:0000313" key="3">
    <source>
        <dbReference type="Proteomes" id="UP000729701"/>
    </source>
</evidence>
<protein>
    <recommendedName>
        <fullName evidence="1">vWA-MoxR associated protein C-terminal domain-containing protein</fullName>
    </recommendedName>
</protein>
<sequence length="482" mass="56691">MEYNLGSIKDLIEKALTNDEFHDLVFDGFYCLHGQFTDGQSLPDRRRKLVEYADIHREIPKLLELIKKKNNTVYKEFSDRLLKSNILVSNFQEALISNDSLINVLERILRQEDESFWQCVKQVYQQFLLQVEDEAELEDEPDNLDELLDLLKDRTEQVVILEFIPRLIAYISIYYKTKYRIILNNLQQWKRENISNFKVNESDFNKAFKQFKKEYQQSSGIVYLIVEIKEIKSYSKFQISGWLGTDEIINNPDLDLISLDNQHSNGQNDDTQTEEKHYSLESLKENVRLYLNEICNRIKKDSNLIIEFFLPSSLLGWDVDKWELEPSDKIVLGLVHEVRIRSLDRLSIKYKTHRHKWKNKWTAVQKCRSPLQLFSQSHFNGDANTLLGQLQNEKIVGLKLISTLKSGHEGIASALYYSGTPIALWFRCEPGEGDCETELDNLLQNHLLELPKRVFQKRSQPECHISLIWDDPNRIIPNYQLQ</sequence>
<evidence type="ECO:0000259" key="1">
    <source>
        <dbReference type="Pfam" id="PF20028"/>
    </source>
</evidence>
<dbReference type="Proteomes" id="UP000729701">
    <property type="component" value="Unassembled WGS sequence"/>
</dbReference>
<evidence type="ECO:0000313" key="2">
    <source>
        <dbReference type="EMBL" id="MBW4670838.1"/>
    </source>
</evidence>
<proteinExistence type="predicted"/>
<dbReference type="EMBL" id="JAHHGZ010000035">
    <property type="protein sequence ID" value="MBW4670838.1"/>
    <property type="molecule type" value="Genomic_DNA"/>
</dbReference>
<comment type="caution">
    <text evidence="2">The sequence shown here is derived from an EMBL/GenBank/DDBJ whole genome shotgun (WGS) entry which is preliminary data.</text>
</comment>
<dbReference type="Pfam" id="PF20028">
    <property type="entry name" value="VMAP-C"/>
    <property type="match status" value="1"/>
</dbReference>
<feature type="domain" description="vWA-MoxR associated protein C-terminal" evidence="1">
    <location>
        <begin position="270"/>
        <end position="472"/>
    </location>
</feature>
<dbReference type="AlphaFoldDB" id="A0A951QTN5"/>
<accession>A0A951QTN5</accession>
<dbReference type="InterPro" id="IPR045450">
    <property type="entry name" value="VMAP_C"/>
</dbReference>
<reference evidence="2" key="2">
    <citation type="journal article" date="2022" name="Microbiol. Resour. Announc.">
        <title>Metagenome Sequencing to Explore Phylogenomics of Terrestrial Cyanobacteria.</title>
        <authorList>
            <person name="Ward R.D."/>
            <person name="Stajich J.E."/>
            <person name="Johansen J.R."/>
            <person name="Huntemann M."/>
            <person name="Clum A."/>
            <person name="Foster B."/>
            <person name="Foster B."/>
            <person name="Roux S."/>
            <person name="Palaniappan K."/>
            <person name="Varghese N."/>
            <person name="Mukherjee S."/>
            <person name="Reddy T.B.K."/>
            <person name="Daum C."/>
            <person name="Copeland A."/>
            <person name="Chen I.A."/>
            <person name="Ivanova N.N."/>
            <person name="Kyrpides N.C."/>
            <person name="Shapiro N."/>
            <person name="Eloe-Fadrosh E.A."/>
            <person name="Pietrasiak N."/>
        </authorList>
    </citation>
    <scope>NUCLEOTIDE SEQUENCE</scope>
    <source>
        <strain evidence="2">GSE-NOS-MK-12-04C</strain>
    </source>
</reference>